<dbReference type="AlphaFoldDB" id="A0AAV7NKQ4"/>
<name>A0AAV7NKQ4_PLEWA</name>
<reference evidence="1" key="1">
    <citation type="journal article" date="2022" name="bioRxiv">
        <title>Sequencing and chromosome-scale assembly of the giantPleurodeles waltlgenome.</title>
        <authorList>
            <person name="Brown T."/>
            <person name="Elewa A."/>
            <person name="Iarovenko S."/>
            <person name="Subramanian E."/>
            <person name="Araus A.J."/>
            <person name="Petzold A."/>
            <person name="Susuki M."/>
            <person name="Suzuki K.-i.T."/>
            <person name="Hayashi T."/>
            <person name="Toyoda A."/>
            <person name="Oliveira C."/>
            <person name="Osipova E."/>
            <person name="Leigh N.D."/>
            <person name="Simon A."/>
            <person name="Yun M.H."/>
        </authorList>
    </citation>
    <scope>NUCLEOTIDE SEQUENCE</scope>
    <source>
        <strain evidence="1">20211129_DDA</strain>
        <tissue evidence="1">Liver</tissue>
    </source>
</reference>
<proteinExistence type="predicted"/>
<keyword evidence="2" id="KW-1185">Reference proteome</keyword>
<organism evidence="1 2">
    <name type="scientific">Pleurodeles waltl</name>
    <name type="common">Iberian ribbed newt</name>
    <dbReference type="NCBI Taxonomy" id="8319"/>
    <lineage>
        <taxon>Eukaryota</taxon>
        <taxon>Metazoa</taxon>
        <taxon>Chordata</taxon>
        <taxon>Craniata</taxon>
        <taxon>Vertebrata</taxon>
        <taxon>Euteleostomi</taxon>
        <taxon>Amphibia</taxon>
        <taxon>Batrachia</taxon>
        <taxon>Caudata</taxon>
        <taxon>Salamandroidea</taxon>
        <taxon>Salamandridae</taxon>
        <taxon>Pleurodelinae</taxon>
        <taxon>Pleurodeles</taxon>
    </lineage>
</organism>
<protein>
    <submittedName>
        <fullName evidence="1">Uncharacterized protein</fullName>
    </submittedName>
</protein>
<comment type="caution">
    <text evidence="1">The sequence shown here is derived from an EMBL/GenBank/DDBJ whole genome shotgun (WGS) entry which is preliminary data.</text>
</comment>
<gene>
    <name evidence="1" type="ORF">NDU88_003926</name>
</gene>
<sequence>MARTLSDHAPVRVDLEIPGGPAQAYMWRLLPGALRDELFREELRYDIIFTLNRMWARPWASGYVTEMDDSSGERVAGTSEVLRVFTTFFQDLYSAPFAVPVEVIRGYFSDISLLWFDRAHREYFDAPFTIEEVNAAIRSLPGDKAPGLDGLTSAFYKEFTDILAPYLLDVYDEALRNRVLPASLCAVLIVTILKPGKAAVSCDSYRPLLMINNDN</sequence>
<dbReference type="EMBL" id="JANPWB010000012">
    <property type="protein sequence ID" value="KAJ1115704.1"/>
    <property type="molecule type" value="Genomic_DNA"/>
</dbReference>
<evidence type="ECO:0000313" key="2">
    <source>
        <dbReference type="Proteomes" id="UP001066276"/>
    </source>
</evidence>
<dbReference type="PANTHER" id="PTHR19446">
    <property type="entry name" value="REVERSE TRANSCRIPTASES"/>
    <property type="match status" value="1"/>
</dbReference>
<evidence type="ECO:0000313" key="1">
    <source>
        <dbReference type="EMBL" id="KAJ1115704.1"/>
    </source>
</evidence>
<accession>A0AAV7NKQ4</accession>
<dbReference type="Proteomes" id="UP001066276">
    <property type="component" value="Chromosome 8"/>
</dbReference>